<dbReference type="InterPro" id="IPR000210">
    <property type="entry name" value="BTB/POZ_dom"/>
</dbReference>
<evidence type="ECO:0000256" key="1">
    <source>
        <dbReference type="ARBA" id="ARBA00022723"/>
    </source>
</evidence>
<dbReference type="GO" id="GO:0046872">
    <property type="term" value="F:metal ion binding"/>
    <property type="evidence" value="ECO:0007669"/>
    <property type="project" value="UniProtKB-KW"/>
</dbReference>
<dbReference type="Gene3D" id="1.25.40.420">
    <property type="match status" value="1"/>
</dbReference>
<evidence type="ECO:0000313" key="4">
    <source>
        <dbReference type="Proteomes" id="UP000820818"/>
    </source>
</evidence>
<dbReference type="InterPro" id="IPR011333">
    <property type="entry name" value="SKP1/BTB/POZ_sf"/>
</dbReference>
<dbReference type="GO" id="GO:0042542">
    <property type="term" value="P:response to hydrogen peroxide"/>
    <property type="evidence" value="ECO:0007669"/>
    <property type="project" value="UniProtKB-ARBA"/>
</dbReference>
<evidence type="ECO:0000313" key="3">
    <source>
        <dbReference type="EMBL" id="KAI9562787.1"/>
    </source>
</evidence>
<sequence length="329" mass="37578">MSFSANVSKQDETLVCVNWSCNHALEIQKSGPHQVSRTLGYSYTYYFELQCNVSPTPTINPNQTQTRHFQFFLTTRPGENDGSNPTRCAIPDYYRLPCDMWLTVSNAVSKHFFVKCPESKWKSKRISIPNPAHYGGFNGALWIKFKSTGIGELNAARRMTELLVQQTRCDVQFIFESGHRIGGHFTILSASSPVFEAMFTNDMVEAKTGQVFIADIEADIFKELLHYIYAGHTSTPLTEPTAQSLYVAAEKYDIQDLRKECVDFLLFHIQLNNAIRLLIWAYIHSIDEIKEAALKFVAENFRTLCPTAEWEDLLKNYPELCLVATRMIK</sequence>
<reference evidence="3 4" key="1">
    <citation type="submission" date="2022-05" db="EMBL/GenBank/DDBJ databases">
        <title>A multi-omics perspective on studying reproductive biology in Daphnia sinensis.</title>
        <authorList>
            <person name="Jia J."/>
        </authorList>
    </citation>
    <scope>NUCLEOTIDE SEQUENCE [LARGE SCALE GENOMIC DNA]</scope>
    <source>
        <strain evidence="3 4">WSL</strain>
    </source>
</reference>
<keyword evidence="1" id="KW-0479">Metal-binding</keyword>
<dbReference type="PANTHER" id="PTHR24413">
    <property type="entry name" value="SPECKLE-TYPE POZ PROTEIN"/>
    <property type="match status" value="1"/>
</dbReference>
<dbReference type="FunFam" id="1.25.40.420:FF:000012">
    <property type="entry name" value="BTB/POZ and TAZ domain-containing protein 2"/>
    <property type="match status" value="1"/>
</dbReference>
<keyword evidence="4" id="KW-1185">Reference proteome</keyword>
<dbReference type="Proteomes" id="UP000820818">
    <property type="component" value="Linkage Group LG2"/>
</dbReference>
<organism evidence="3 4">
    <name type="scientific">Daphnia sinensis</name>
    <dbReference type="NCBI Taxonomy" id="1820382"/>
    <lineage>
        <taxon>Eukaryota</taxon>
        <taxon>Metazoa</taxon>
        <taxon>Ecdysozoa</taxon>
        <taxon>Arthropoda</taxon>
        <taxon>Crustacea</taxon>
        <taxon>Branchiopoda</taxon>
        <taxon>Diplostraca</taxon>
        <taxon>Cladocera</taxon>
        <taxon>Anomopoda</taxon>
        <taxon>Daphniidae</taxon>
        <taxon>Daphnia</taxon>
        <taxon>Daphnia similis group</taxon>
    </lineage>
</organism>
<protein>
    <recommendedName>
        <fullName evidence="2">BTB domain-containing protein</fullName>
    </recommendedName>
</protein>
<dbReference type="SUPFAM" id="SSF54695">
    <property type="entry name" value="POZ domain"/>
    <property type="match status" value="1"/>
</dbReference>
<dbReference type="GO" id="GO:0009751">
    <property type="term" value="P:response to salicylic acid"/>
    <property type="evidence" value="ECO:0007669"/>
    <property type="project" value="UniProtKB-ARBA"/>
</dbReference>
<dbReference type="Pfam" id="PF00651">
    <property type="entry name" value="BTB"/>
    <property type="match status" value="1"/>
</dbReference>
<dbReference type="PROSITE" id="PS50097">
    <property type="entry name" value="BTB"/>
    <property type="match status" value="1"/>
</dbReference>
<comment type="caution">
    <text evidence="3">The sequence shown here is derived from an EMBL/GenBank/DDBJ whole genome shotgun (WGS) entry which is preliminary data.</text>
</comment>
<dbReference type="FunFam" id="3.30.710.10:FF:000159">
    <property type="entry name" value="Speckle-type POZ protein B"/>
    <property type="match status" value="1"/>
</dbReference>
<dbReference type="AlphaFoldDB" id="A0AAD5PX99"/>
<accession>A0AAD5PX99</accession>
<proteinExistence type="predicted"/>
<gene>
    <name evidence="3" type="ORF">GHT06_010242</name>
</gene>
<name>A0AAD5PX99_9CRUS</name>
<dbReference type="EMBL" id="WJBH02000002">
    <property type="protein sequence ID" value="KAI9562787.1"/>
    <property type="molecule type" value="Genomic_DNA"/>
</dbReference>
<dbReference type="Gene3D" id="3.30.710.10">
    <property type="entry name" value="Potassium Channel Kv1.1, Chain A"/>
    <property type="match status" value="1"/>
</dbReference>
<evidence type="ECO:0000259" key="2">
    <source>
        <dbReference type="PROSITE" id="PS50097"/>
    </source>
</evidence>
<dbReference type="SMART" id="SM00225">
    <property type="entry name" value="BTB"/>
    <property type="match status" value="1"/>
</dbReference>
<feature type="domain" description="BTB" evidence="2">
    <location>
        <begin position="169"/>
        <end position="237"/>
    </location>
</feature>
<dbReference type="GO" id="GO:0005516">
    <property type="term" value="F:calmodulin binding"/>
    <property type="evidence" value="ECO:0007669"/>
    <property type="project" value="UniProtKB-ARBA"/>
</dbReference>